<comment type="subcellular location">
    <subcellularLocation>
        <location evidence="4">Membrane</location>
        <topology evidence="4">Multi-pass membrane protein</topology>
    </subcellularLocation>
</comment>
<keyword evidence="3 4" id="KW-0472">Membrane</keyword>
<dbReference type="OMA" id="DITEYCH"/>
<feature type="transmembrane region" description="Helical" evidence="4">
    <location>
        <begin position="77"/>
        <end position="94"/>
    </location>
</feature>
<dbReference type="STRING" id="322104.A3LQE9"/>
<accession>A3LQE9</accession>
<keyword evidence="4" id="KW-0813">Transport</keyword>
<feature type="transmembrane region" description="Helical" evidence="4">
    <location>
        <begin position="100"/>
        <end position="117"/>
    </location>
</feature>
<dbReference type="InterPro" id="IPR007274">
    <property type="entry name" value="Cop_transporter"/>
</dbReference>
<dbReference type="RefSeq" id="XP_001382697.2">
    <property type="nucleotide sequence ID" value="XM_001382660.1"/>
</dbReference>
<dbReference type="GeneID" id="4837463"/>
<evidence type="ECO:0000256" key="2">
    <source>
        <dbReference type="ARBA" id="ARBA00022989"/>
    </source>
</evidence>
<evidence type="ECO:0000256" key="3">
    <source>
        <dbReference type="ARBA" id="ARBA00023136"/>
    </source>
</evidence>
<dbReference type="eggNOG" id="KOG3386">
    <property type="taxonomic scope" value="Eukaryota"/>
</dbReference>
<proteinExistence type="inferred from homology"/>
<dbReference type="InParanoid" id="A3LQE9"/>
<name>A3LQE9_PICST</name>
<sequence>MLFTWNWKNTCVVFKWWHIRTLPGFVFSVLAVILFTAGYELLKSWVNRWQLGYVNVLSGASASSSEVAIRRYKFKRSLFYGLQVGYSFLLMLVFMTYNGWLMIAVAVGAALGNYLWGSSSPDSNVTRDMSCH</sequence>
<dbReference type="Pfam" id="PF04145">
    <property type="entry name" value="Ctr"/>
    <property type="match status" value="1"/>
</dbReference>
<keyword evidence="4" id="KW-0186">Copper</keyword>
<dbReference type="EMBL" id="CP000496">
    <property type="protein sequence ID" value="ABN64668.2"/>
    <property type="molecule type" value="Genomic_DNA"/>
</dbReference>
<gene>
    <name evidence="5" type="primary">CTR2</name>
    <name evidence="5" type="ORF">PICST_55969</name>
</gene>
<dbReference type="GO" id="GO:0000329">
    <property type="term" value="C:fungal-type vacuole membrane"/>
    <property type="evidence" value="ECO:0007669"/>
    <property type="project" value="TreeGrafter"/>
</dbReference>
<keyword evidence="6" id="KW-1185">Reference proteome</keyword>
<evidence type="ECO:0000313" key="6">
    <source>
        <dbReference type="Proteomes" id="UP000002258"/>
    </source>
</evidence>
<dbReference type="Proteomes" id="UP000002258">
    <property type="component" value="Chromosome 2"/>
</dbReference>
<dbReference type="GO" id="GO:0005375">
    <property type="term" value="F:copper ion transmembrane transporter activity"/>
    <property type="evidence" value="ECO:0007669"/>
    <property type="project" value="UniProtKB-UniRule"/>
</dbReference>
<comment type="similarity">
    <text evidence="4">Belongs to the copper transporter (Ctr) (TC 1.A.56) family. SLC31A subfamily.</text>
</comment>
<evidence type="ECO:0000313" key="5">
    <source>
        <dbReference type="EMBL" id="ABN64668.2"/>
    </source>
</evidence>
<dbReference type="PANTHER" id="PTHR12483:SF115">
    <property type="entry name" value="COPPER TRANSPORT PROTEIN"/>
    <property type="match status" value="1"/>
</dbReference>
<dbReference type="HOGENOM" id="CLU_079690_4_0_1"/>
<keyword evidence="4" id="KW-0187">Copper transport</keyword>
<dbReference type="AlphaFoldDB" id="A3LQE9"/>
<keyword evidence="2 4" id="KW-1133">Transmembrane helix</keyword>
<protein>
    <recommendedName>
        <fullName evidence="4">Copper transport protein</fullName>
    </recommendedName>
</protein>
<evidence type="ECO:0000256" key="4">
    <source>
        <dbReference type="RuleBase" id="RU367022"/>
    </source>
</evidence>
<keyword evidence="4" id="KW-0406">Ion transport</keyword>
<dbReference type="OrthoDB" id="161814at2759"/>
<evidence type="ECO:0000256" key="1">
    <source>
        <dbReference type="ARBA" id="ARBA00022692"/>
    </source>
</evidence>
<feature type="transmembrane region" description="Helical" evidence="4">
    <location>
        <begin position="22"/>
        <end position="42"/>
    </location>
</feature>
<organism evidence="5 6">
    <name type="scientific">Scheffersomyces stipitis (strain ATCC 58785 / CBS 6054 / NBRC 10063 / NRRL Y-11545)</name>
    <name type="common">Yeast</name>
    <name type="synonym">Pichia stipitis</name>
    <dbReference type="NCBI Taxonomy" id="322104"/>
    <lineage>
        <taxon>Eukaryota</taxon>
        <taxon>Fungi</taxon>
        <taxon>Dikarya</taxon>
        <taxon>Ascomycota</taxon>
        <taxon>Saccharomycotina</taxon>
        <taxon>Pichiomycetes</taxon>
        <taxon>Debaryomycetaceae</taxon>
        <taxon>Scheffersomyces</taxon>
    </lineage>
</organism>
<reference evidence="5 6" key="1">
    <citation type="journal article" date="2007" name="Nat. Biotechnol.">
        <title>Genome sequence of the lignocellulose-bioconverting and xylose-fermenting yeast Pichia stipitis.</title>
        <authorList>
            <person name="Jeffries T.W."/>
            <person name="Grigoriev I.V."/>
            <person name="Grimwood J."/>
            <person name="Laplaza J.M."/>
            <person name="Aerts A."/>
            <person name="Salamov A."/>
            <person name="Schmutz J."/>
            <person name="Lindquist E."/>
            <person name="Dehal P."/>
            <person name="Shapiro H."/>
            <person name="Jin Y.S."/>
            <person name="Passoth V."/>
            <person name="Richardson P.M."/>
        </authorList>
    </citation>
    <scope>NUCLEOTIDE SEQUENCE [LARGE SCALE GENOMIC DNA]</scope>
    <source>
        <strain evidence="6">ATCC 58785 / CBS 6054 / NBRC 10063 / NRRL Y-11545</strain>
    </source>
</reference>
<keyword evidence="1 4" id="KW-0812">Transmembrane</keyword>
<dbReference type="PANTHER" id="PTHR12483">
    <property type="entry name" value="SOLUTE CARRIER FAMILY 31 COPPER TRANSPORTERS"/>
    <property type="match status" value="1"/>
</dbReference>
<dbReference type="FunCoup" id="A3LQE9">
    <property type="interactions" value="541"/>
</dbReference>
<dbReference type="KEGG" id="pic:PICST_55969"/>